<proteinExistence type="predicted"/>
<protein>
    <submittedName>
        <fullName evidence="1">Uncharacterized protein</fullName>
    </submittedName>
</protein>
<sequence>MELLGKYEKIVIFLHGREFYWDSMMTAVAHLQETWWKIQFWLQMARFMSWLQLLLNLKTKNLYLYQVWLWKAHLLLSCS</sequence>
<dbReference type="AlphaFoldDB" id="A0AAU9IJX1"/>
<dbReference type="Proteomes" id="UP001162131">
    <property type="component" value="Unassembled WGS sequence"/>
</dbReference>
<reference evidence="1" key="1">
    <citation type="submission" date="2021-09" db="EMBL/GenBank/DDBJ databases">
        <authorList>
            <consortium name="AG Swart"/>
            <person name="Singh M."/>
            <person name="Singh A."/>
            <person name="Seah K."/>
            <person name="Emmerich C."/>
        </authorList>
    </citation>
    <scope>NUCLEOTIDE SEQUENCE</scope>
    <source>
        <strain evidence="1">ATCC30299</strain>
    </source>
</reference>
<comment type="caution">
    <text evidence="1">The sequence shown here is derived from an EMBL/GenBank/DDBJ whole genome shotgun (WGS) entry which is preliminary data.</text>
</comment>
<keyword evidence="2" id="KW-1185">Reference proteome</keyword>
<name>A0AAU9IJX1_9CILI</name>
<organism evidence="1 2">
    <name type="scientific">Blepharisma stoltei</name>
    <dbReference type="NCBI Taxonomy" id="1481888"/>
    <lineage>
        <taxon>Eukaryota</taxon>
        <taxon>Sar</taxon>
        <taxon>Alveolata</taxon>
        <taxon>Ciliophora</taxon>
        <taxon>Postciliodesmatophora</taxon>
        <taxon>Heterotrichea</taxon>
        <taxon>Heterotrichida</taxon>
        <taxon>Blepharismidae</taxon>
        <taxon>Blepharisma</taxon>
    </lineage>
</organism>
<evidence type="ECO:0000313" key="2">
    <source>
        <dbReference type="Proteomes" id="UP001162131"/>
    </source>
</evidence>
<evidence type="ECO:0000313" key="1">
    <source>
        <dbReference type="EMBL" id="CAG9313798.1"/>
    </source>
</evidence>
<dbReference type="EMBL" id="CAJZBQ010000011">
    <property type="protein sequence ID" value="CAG9313798.1"/>
    <property type="molecule type" value="Genomic_DNA"/>
</dbReference>
<gene>
    <name evidence="1" type="ORF">BSTOLATCC_MIC9602</name>
</gene>
<accession>A0AAU9IJX1</accession>